<comment type="caution">
    <text evidence="7">The sequence shown here is derived from an EMBL/GenBank/DDBJ whole genome shotgun (WGS) entry which is preliminary data.</text>
</comment>
<dbReference type="AlphaFoldDB" id="A0A1G2F2J4"/>
<protein>
    <recommendedName>
        <fullName evidence="9">EamA domain-containing protein</fullName>
    </recommendedName>
</protein>
<dbReference type="GO" id="GO:0005886">
    <property type="term" value="C:plasma membrane"/>
    <property type="evidence" value="ECO:0007669"/>
    <property type="project" value="UniProtKB-SubCell"/>
</dbReference>
<name>A0A1G2F2J4_9BACT</name>
<dbReference type="STRING" id="1801990.A2V69_00040"/>
<evidence type="ECO:0000256" key="1">
    <source>
        <dbReference type="ARBA" id="ARBA00004651"/>
    </source>
</evidence>
<keyword evidence="5 6" id="KW-0472">Membrane</keyword>
<sequence>MALVITSTFFAAFGQYFIKKGLNQASIASLSDLLSLLNFSFIFGFGLYGVGAVMLIMALREGKLSLVYPIISLGFIWVALLGSYLLKETLSLANWLGIMVIIGGASFVGLGDKHG</sequence>
<gene>
    <name evidence="7" type="ORF">A2V69_00040</name>
</gene>
<dbReference type="Gene3D" id="1.10.3730.20">
    <property type="match status" value="1"/>
</dbReference>
<keyword evidence="3 6" id="KW-0812">Transmembrane</keyword>
<keyword evidence="2" id="KW-1003">Cell membrane</keyword>
<dbReference type="Proteomes" id="UP000177810">
    <property type="component" value="Unassembled WGS sequence"/>
</dbReference>
<evidence type="ECO:0000313" key="7">
    <source>
        <dbReference type="EMBL" id="OGZ32157.1"/>
    </source>
</evidence>
<organism evidence="7 8">
    <name type="scientific">Candidatus Portnoybacteria bacterium RBG_13_40_8</name>
    <dbReference type="NCBI Taxonomy" id="1801990"/>
    <lineage>
        <taxon>Bacteria</taxon>
        <taxon>Candidatus Portnoyibacteriota</taxon>
    </lineage>
</organism>
<keyword evidence="4 6" id="KW-1133">Transmembrane helix</keyword>
<evidence type="ECO:0000256" key="4">
    <source>
        <dbReference type="ARBA" id="ARBA00022989"/>
    </source>
</evidence>
<evidence type="ECO:0008006" key="9">
    <source>
        <dbReference type="Google" id="ProtNLM"/>
    </source>
</evidence>
<accession>A0A1G2F2J4</accession>
<reference evidence="7 8" key="1">
    <citation type="journal article" date="2016" name="Nat. Commun.">
        <title>Thousands of microbial genomes shed light on interconnected biogeochemical processes in an aquifer system.</title>
        <authorList>
            <person name="Anantharaman K."/>
            <person name="Brown C.T."/>
            <person name="Hug L.A."/>
            <person name="Sharon I."/>
            <person name="Castelle C.J."/>
            <person name="Probst A.J."/>
            <person name="Thomas B.C."/>
            <person name="Singh A."/>
            <person name="Wilkins M.J."/>
            <person name="Karaoz U."/>
            <person name="Brodie E.L."/>
            <person name="Williams K.H."/>
            <person name="Hubbard S.S."/>
            <person name="Banfield J.F."/>
        </authorList>
    </citation>
    <scope>NUCLEOTIDE SEQUENCE [LARGE SCALE GENOMIC DNA]</scope>
</reference>
<feature type="transmembrane region" description="Helical" evidence="6">
    <location>
        <begin position="38"/>
        <end position="59"/>
    </location>
</feature>
<evidence type="ECO:0000256" key="3">
    <source>
        <dbReference type="ARBA" id="ARBA00022692"/>
    </source>
</evidence>
<evidence type="ECO:0000256" key="6">
    <source>
        <dbReference type="SAM" id="Phobius"/>
    </source>
</evidence>
<dbReference type="InterPro" id="IPR000390">
    <property type="entry name" value="Small_drug/metabolite_transptr"/>
</dbReference>
<dbReference type="InterPro" id="IPR037185">
    <property type="entry name" value="EmrE-like"/>
</dbReference>
<evidence type="ECO:0000256" key="5">
    <source>
        <dbReference type="ARBA" id="ARBA00023136"/>
    </source>
</evidence>
<comment type="subcellular location">
    <subcellularLocation>
        <location evidence="1">Cell membrane</location>
        <topology evidence="1">Multi-pass membrane protein</topology>
    </subcellularLocation>
</comment>
<evidence type="ECO:0000256" key="2">
    <source>
        <dbReference type="ARBA" id="ARBA00022475"/>
    </source>
</evidence>
<feature type="transmembrane region" description="Helical" evidence="6">
    <location>
        <begin position="92"/>
        <end position="110"/>
    </location>
</feature>
<evidence type="ECO:0000313" key="8">
    <source>
        <dbReference type="Proteomes" id="UP000177810"/>
    </source>
</evidence>
<dbReference type="EMBL" id="MHMT01000025">
    <property type="protein sequence ID" value="OGZ32157.1"/>
    <property type="molecule type" value="Genomic_DNA"/>
</dbReference>
<dbReference type="GO" id="GO:0022857">
    <property type="term" value="F:transmembrane transporter activity"/>
    <property type="evidence" value="ECO:0007669"/>
    <property type="project" value="InterPro"/>
</dbReference>
<feature type="transmembrane region" description="Helical" evidence="6">
    <location>
        <begin position="66"/>
        <end position="86"/>
    </location>
</feature>
<dbReference type="PANTHER" id="PTHR30561:SF9">
    <property type="entry name" value="4-AMINO-4-DEOXY-L-ARABINOSE-PHOSPHOUNDECAPRENOL FLIPPASE SUBUNIT ARNF-RELATED"/>
    <property type="match status" value="1"/>
</dbReference>
<dbReference type="PANTHER" id="PTHR30561">
    <property type="entry name" value="SMR FAMILY PROTON-DEPENDENT DRUG EFFLUX TRANSPORTER SUGE"/>
    <property type="match status" value="1"/>
</dbReference>
<dbReference type="SUPFAM" id="SSF103481">
    <property type="entry name" value="Multidrug resistance efflux transporter EmrE"/>
    <property type="match status" value="1"/>
</dbReference>
<proteinExistence type="predicted"/>